<proteinExistence type="inferred from homology"/>
<dbReference type="Pfam" id="PF03669">
    <property type="entry name" value="ASTER"/>
    <property type="match status" value="1"/>
</dbReference>
<evidence type="ECO:0000256" key="8">
    <source>
        <dbReference type="SAM" id="MobiDB-lite"/>
    </source>
</evidence>
<reference evidence="10" key="1">
    <citation type="submission" date="2025-08" db="UniProtKB">
        <authorList>
            <consortium name="RefSeq"/>
        </authorList>
    </citation>
    <scope>IDENTIFICATION</scope>
</reference>
<dbReference type="GO" id="GO:0045048">
    <property type="term" value="P:protein insertion into ER membrane"/>
    <property type="evidence" value="ECO:0007669"/>
    <property type="project" value="InterPro"/>
</dbReference>
<dbReference type="GO" id="GO:0044183">
    <property type="term" value="F:protein folding chaperone"/>
    <property type="evidence" value="ECO:0007669"/>
    <property type="project" value="InterPro"/>
</dbReference>
<gene>
    <name evidence="10" type="primary">Wdr83os</name>
</gene>
<comment type="similarity">
    <text evidence="2">Belongs to the Asterix family.</text>
</comment>
<evidence type="ECO:0000256" key="5">
    <source>
        <dbReference type="ARBA" id="ARBA00023136"/>
    </source>
</evidence>
<protein>
    <recommendedName>
        <fullName evidence="6">PAT complex subunit Asterix</fullName>
    </recommendedName>
</protein>
<evidence type="ECO:0000256" key="6">
    <source>
        <dbReference type="ARBA" id="ARBA00024230"/>
    </source>
</evidence>
<keyword evidence="3" id="KW-0812">Transmembrane</keyword>
<accession>A0A6P5QCQ8</accession>
<evidence type="ECO:0000256" key="4">
    <source>
        <dbReference type="ARBA" id="ARBA00022989"/>
    </source>
</evidence>
<sequence length="116" mass="12663">MSTNNMSDPRRPNKVLRYKPPPSECNPALDDPTPDYMNLLGMIFSMCGLMLKALYLGRGDVLSAESSAHDASLVMPPRRVGPWTQAHLLPGLAFGCLRPPSAAVLHFPECSLWAPS</sequence>
<comment type="subcellular location">
    <subcellularLocation>
        <location evidence="1">Membrane</location>
    </subcellularLocation>
</comment>
<dbReference type="AlphaFoldDB" id="A0A6P5QCQ8"/>
<name>A0A6P5QCQ8_MUSCR</name>
<evidence type="ECO:0000256" key="3">
    <source>
        <dbReference type="ARBA" id="ARBA00022692"/>
    </source>
</evidence>
<dbReference type="Proteomes" id="UP000515126">
    <property type="component" value="Chromosome 8"/>
</dbReference>
<dbReference type="RefSeq" id="XP_021025205.1">
    <property type="nucleotide sequence ID" value="XM_021169546.2"/>
</dbReference>
<dbReference type="GeneID" id="110299746"/>
<evidence type="ECO:0000313" key="9">
    <source>
        <dbReference type="Proteomes" id="UP000515126"/>
    </source>
</evidence>
<evidence type="ECO:0000256" key="1">
    <source>
        <dbReference type="ARBA" id="ARBA00004370"/>
    </source>
</evidence>
<dbReference type="PANTHER" id="PTHR13193">
    <property type="entry name" value="CGI-140"/>
    <property type="match status" value="1"/>
</dbReference>
<feature type="region of interest" description="Disordered" evidence="8">
    <location>
        <begin position="1"/>
        <end position="29"/>
    </location>
</feature>
<dbReference type="KEGG" id="mcal:110299746"/>
<keyword evidence="9" id="KW-1185">Reference proteome</keyword>
<dbReference type="PANTHER" id="PTHR13193:SF0">
    <property type="entry name" value="PAT COMPLEX SUBUNIT ASTERIX"/>
    <property type="match status" value="1"/>
</dbReference>
<evidence type="ECO:0000256" key="2">
    <source>
        <dbReference type="ARBA" id="ARBA00009066"/>
    </source>
</evidence>
<evidence type="ECO:0000313" key="10">
    <source>
        <dbReference type="RefSeq" id="XP_021025205.1"/>
    </source>
</evidence>
<keyword evidence="4" id="KW-1133">Transmembrane helix</keyword>
<organism evidence="9 10">
    <name type="scientific">Mus caroli</name>
    <name type="common">Ryukyu mouse</name>
    <name type="synonym">Ricefield mouse</name>
    <dbReference type="NCBI Taxonomy" id="10089"/>
    <lineage>
        <taxon>Eukaryota</taxon>
        <taxon>Metazoa</taxon>
        <taxon>Chordata</taxon>
        <taxon>Craniata</taxon>
        <taxon>Vertebrata</taxon>
        <taxon>Euteleostomi</taxon>
        <taxon>Mammalia</taxon>
        <taxon>Eutheria</taxon>
        <taxon>Euarchontoglires</taxon>
        <taxon>Glires</taxon>
        <taxon>Rodentia</taxon>
        <taxon>Myomorpha</taxon>
        <taxon>Muroidea</taxon>
        <taxon>Muridae</taxon>
        <taxon>Murinae</taxon>
        <taxon>Mus</taxon>
        <taxon>Mus</taxon>
    </lineage>
</organism>
<dbReference type="GO" id="GO:0005789">
    <property type="term" value="C:endoplasmic reticulum membrane"/>
    <property type="evidence" value="ECO:0007669"/>
    <property type="project" value="InterPro"/>
</dbReference>
<dbReference type="CTD" id="51398"/>
<keyword evidence="5" id="KW-0472">Membrane</keyword>
<evidence type="ECO:0000256" key="7">
    <source>
        <dbReference type="ARBA" id="ARBA00046255"/>
    </source>
</evidence>
<dbReference type="InterPro" id="IPR005351">
    <property type="entry name" value="ASTER"/>
</dbReference>
<comment type="function">
    <text evidence="7">Component of the multi-pass translocon (MPT) complex that mediates insertion of multi-pass membrane proteins into the lipid bilayer of membranes. The MPT complex takes over after the SEC61 complex: following membrane insertion of the first few transmembrane segments of proteins by the SEC61 complex, the MPT complex occludes the lateral gate of the SEC61 complex to promote insertion of subsequent transmembrane regions. Within the MPT complex, the PAT subcomplex sequesters any highly polar regions in the transmembrane domains away from the non-polar membrane environment until they can be buried in the interior of the fully assembled protein. Within the PAT subcomplex, WDR83OS/Asterix binds to and redirects the substrate to a location behind the SEC61 complex.</text>
</comment>